<dbReference type="PANTHER" id="PTHR31325">
    <property type="entry name" value="OS01G0798800 PROTEIN-RELATED"/>
    <property type="match status" value="1"/>
</dbReference>
<dbReference type="Pfam" id="PF04578">
    <property type="entry name" value="DUF594"/>
    <property type="match status" value="1"/>
</dbReference>
<dbReference type="iPTMnet" id="Q7XMW6"/>
<proteinExistence type="predicted"/>
<dbReference type="EMBL" id="AL606655">
    <property type="protein sequence ID" value="CAE04418.2"/>
    <property type="molecule type" value="Genomic_DNA"/>
</dbReference>
<evidence type="ECO:0000313" key="3">
    <source>
        <dbReference type="EMBL" id="CAE04418.2"/>
    </source>
</evidence>
<feature type="transmembrane region" description="Helical" evidence="1">
    <location>
        <begin position="254"/>
        <end position="273"/>
    </location>
</feature>
<gene>
    <name evidence="3" type="primary">OSJNBb0040D15.8</name>
</gene>
<dbReference type="Pfam" id="PF13968">
    <property type="entry name" value="DUF4220"/>
    <property type="match status" value="2"/>
</dbReference>
<keyword evidence="1" id="KW-0472">Membrane</keyword>
<evidence type="ECO:0000256" key="1">
    <source>
        <dbReference type="SAM" id="Phobius"/>
    </source>
</evidence>
<keyword evidence="1" id="KW-1133">Transmembrane helix</keyword>
<protein>
    <submittedName>
        <fullName evidence="3">OSJNBb0040D15.8 protein</fullName>
    </submittedName>
</protein>
<feature type="domain" description="DUF4220" evidence="2">
    <location>
        <begin position="48"/>
        <end position="83"/>
    </location>
</feature>
<evidence type="ECO:0000259" key="2">
    <source>
        <dbReference type="Pfam" id="PF13968"/>
    </source>
</evidence>
<dbReference type="Proteomes" id="UP000000763">
    <property type="component" value="Chromosome 4"/>
</dbReference>
<sequence length="638" mass="73916">MDVWNEWAPQILVVLSFTLQLLLLLLAGIRQHRGASCLLTAVLKGVLWLAYQLADSTAIYAIGHLSLCDPPPEHQLVPFWAPFYTSVDQTTSPPIPLRTPSSGSDTWFLSLCSGSHNSLRLAAVLMFTVGVIKYGERTWVLRCGNIDTIRSSLRKEPRTKCYFYLEDEPRQRSFKREADEEEFLVRHAHALFHICKFAVVDDSPTDDKVGDTREANIFNVLDDKEKYALMGIELSLLYDVLYTKLRVIHTCIGYSIRVVSPLATAGSLLIFQFGDKDGQHIADIAITYVLLTGAVFLEVISVHTVLCKGRWHCFRRKIVSLCHHFKVMGVNRYFIPSRRRFGSMGQYNMFHLCTRRGTSYTPILGWLVKLFGQDDLWERYHYSGDVEIPEKVKEMAFKHINRITEKGDVNTMGVIRKNWGQRTMERFRWEPSDTYMGAEFQEGIIIWHIATELFLSRFNRVNDQNDAEPTMQAIKALSNYMMFLLVARPDMLPGLAQNRLYQRSWKFLYEEIWPKVIDDPTYDHPCWIIRTMFKELFSLQRDEPNSDSWRPQGEKLASKLLEVWRNYVNEEEGVILKPEASRVIYAVSLADKLKEDSQLLLEMWIDFLVYAANRCSRESHAKKLNDGDVICNEEGRYR</sequence>
<feature type="transmembrane region" description="Helical" evidence="1">
    <location>
        <begin position="285"/>
        <end position="307"/>
    </location>
</feature>
<dbReference type="InterPro" id="IPR025315">
    <property type="entry name" value="DUF4220"/>
</dbReference>
<accession>Q7XMW6</accession>
<dbReference type="InterPro" id="IPR007658">
    <property type="entry name" value="DUF594"/>
</dbReference>
<organism evidence="3 4">
    <name type="scientific">Oryza sativa subsp. japonica</name>
    <name type="common">Rice</name>
    <dbReference type="NCBI Taxonomy" id="39947"/>
    <lineage>
        <taxon>Eukaryota</taxon>
        <taxon>Viridiplantae</taxon>
        <taxon>Streptophyta</taxon>
        <taxon>Embryophyta</taxon>
        <taxon>Tracheophyta</taxon>
        <taxon>Spermatophyta</taxon>
        <taxon>Magnoliopsida</taxon>
        <taxon>Liliopsida</taxon>
        <taxon>Poales</taxon>
        <taxon>Poaceae</taxon>
        <taxon>BOP clade</taxon>
        <taxon>Oryzoideae</taxon>
        <taxon>Oryzeae</taxon>
        <taxon>Oryzinae</taxon>
        <taxon>Oryza</taxon>
        <taxon>Oryza sativa</taxon>
    </lineage>
</organism>
<reference evidence="4" key="1">
    <citation type="journal article" date="2005" name="Nature">
        <title>The map-based sequence of the rice genome.</title>
        <authorList>
            <consortium name="International rice genome sequencing project (IRGSP)"/>
            <person name="Matsumoto T."/>
            <person name="Wu J."/>
            <person name="Kanamori H."/>
            <person name="Katayose Y."/>
            <person name="Fujisawa M."/>
            <person name="Namiki N."/>
            <person name="Mizuno H."/>
            <person name="Yamamoto K."/>
            <person name="Antonio B.A."/>
            <person name="Baba T."/>
            <person name="Sakata K."/>
            <person name="Nagamura Y."/>
            <person name="Aoki H."/>
            <person name="Arikawa K."/>
            <person name="Arita K."/>
            <person name="Bito T."/>
            <person name="Chiden Y."/>
            <person name="Fujitsuka N."/>
            <person name="Fukunaka R."/>
            <person name="Hamada M."/>
            <person name="Harada C."/>
            <person name="Hayashi A."/>
            <person name="Hijishita S."/>
            <person name="Honda M."/>
            <person name="Hosokawa S."/>
            <person name="Ichikawa Y."/>
            <person name="Idonuma A."/>
            <person name="Iijima M."/>
            <person name="Ikeda M."/>
            <person name="Ikeno M."/>
            <person name="Ito K."/>
            <person name="Ito S."/>
            <person name="Ito T."/>
            <person name="Ito Y."/>
            <person name="Ito Y."/>
            <person name="Iwabuchi A."/>
            <person name="Kamiya K."/>
            <person name="Karasawa W."/>
            <person name="Kurita K."/>
            <person name="Katagiri S."/>
            <person name="Kikuta A."/>
            <person name="Kobayashi H."/>
            <person name="Kobayashi N."/>
            <person name="Machita K."/>
            <person name="Maehara T."/>
            <person name="Masukawa M."/>
            <person name="Mizubayashi T."/>
            <person name="Mukai Y."/>
            <person name="Nagasaki H."/>
            <person name="Nagata Y."/>
            <person name="Naito S."/>
            <person name="Nakashima M."/>
            <person name="Nakama Y."/>
            <person name="Nakamichi Y."/>
            <person name="Nakamura M."/>
            <person name="Meguro A."/>
            <person name="Negishi M."/>
            <person name="Ohta I."/>
            <person name="Ohta T."/>
            <person name="Okamoto M."/>
            <person name="Ono N."/>
            <person name="Saji S."/>
            <person name="Sakaguchi M."/>
            <person name="Sakai K."/>
            <person name="Shibata M."/>
            <person name="Shimokawa T."/>
            <person name="Song J."/>
            <person name="Takazaki Y."/>
            <person name="Terasawa K."/>
            <person name="Tsugane M."/>
            <person name="Tsuji K."/>
            <person name="Ueda S."/>
            <person name="Waki K."/>
            <person name="Yamagata H."/>
            <person name="Yamamoto M."/>
            <person name="Yamamoto S."/>
            <person name="Yamane H."/>
            <person name="Yoshiki S."/>
            <person name="Yoshihara R."/>
            <person name="Yukawa K."/>
            <person name="Zhong H."/>
            <person name="Yano M."/>
            <person name="Yuan Q."/>
            <person name="Ouyang S."/>
            <person name="Liu J."/>
            <person name="Jones K.M."/>
            <person name="Gansberger K."/>
            <person name="Moffat K."/>
            <person name="Hill J."/>
            <person name="Bera J."/>
            <person name="Fadrosh D."/>
            <person name="Jin S."/>
            <person name="Johri S."/>
            <person name="Kim M."/>
            <person name="Overton L."/>
            <person name="Reardon M."/>
            <person name="Tsitrin T."/>
            <person name="Vuong H."/>
            <person name="Weaver B."/>
            <person name="Ciecko A."/>
            <person name="Tallon L."/>
            <person name="Jackson J."/>
            <person name="Pai G."/>
            <person name="Aken S.V."/>
            <person name="Utterback T."/>
            <person name="Reidmuller S."/>
            <person name="Feldblyum T."/>
            <person name="Hsiao J."/>
            <person name="Zismann V."/>
            <person name="Iobst S."/>
            <person name="de Vazeille A.R."/>
            <person name="Buell C.R."/>
            <person name="Ying K."/>
            <person name="Li Y."/>
            <person name="Lu T."/>
            <person name="Huang Y."/>
            <person name="Zhao Q."/>
            <person name="Feng Q."/>
            <person name="Zhang L."/>
            <person name="Zhu J."/>
            <person name="Weng Q."/>
            <person name="Mu J."/>
            <person name="Lu Y."/>
            <person name="Fan D."/>
            <person name="Liu Y."/>
            <person name="Guan J."/>
            <person name="Zhang Y."/>
            <person name="Yu S."/>
            <person name="Liu X."/>
            <person name="Zhang Y."/>
            <person name="Hong G."/>
            <person name="Han B."/>
            <person name="Choisne N."/>
            <person name="Demange N."/>
            <person name="Orjeda G."/>
            <person name="Samain S."/>
            <person name="Cattolico L."/>
            <person name="Pelletier E."/>
            <person name="Couloux A."/>
            <person name="Segurens B."/>
            <person name="Wincker P."/>
            <person name="D'Hont A."/>
            <person name="Scarpelli C."/>
            <person name="Weissenbach J."/>
            <person name="Salanoubat M."/>
            <person name="Quetier F."/>
            <person name="Yu Y."/>
            <person name="Kim H.R."/>
            <person name="Rambo T."/>
            <person name="Currie J."/>
            <person name="Collura K."/>
            <person name="Luo M."/>
            <person name="Yang T."/>
            <person name="Ammiraju J.S.S."/>
            <person name="Engler F."/>
            <person name="Soderlund C."/>
            <person name="Wing R.A."/>
            <person name="Palmer L.E."/>
            <person name="de la Bastide M."/>
            <person name="Spiegel L."/>
            <person name="Nascimento L."/>
            <person name="Zutavern T."/>
            <person name="O'Shaughnessy A."/>
            <person name="Dike S."/>
            <person name="Dedhia N."/>
            <person name="Preston R."/>
            <person name="Balija V."/>
            <person name="McCombie W.R."/>
            <person name="Chow T."/>
            <person name="Chen H."/>
            <person name="Chung M."/>
            <person name="Chen C."/>
            <person name="Shaw J."/>
            <person name="Wu H."/>
            <person name="Hsiao K."/>
            <person name="Chao Y."/>
            <person name="Chu M."/>
            <person name="Cheng C."/>
            <person name="Hour A."/>
            <person name="Lee P."/>
            <person name="Lin S."/>
            <person name="Lin Y."/>
            <person name="Liou J."/>
            <person name="Liu S."/>
            <person name="Hsing Y."/>
            <person name="Raghuvanshi S."/>
            <person name="Mohanty A."/>
            <person name="Bharti A.K."/>
            <person name="Gaur A."/>
            <person name="Gupta V."/>
            <person name="Kumar D."/>
            <person name="Ravi V."/>
            <person name="Vij S."/>
            <person name="Kapur A."/>
            <person name="Khurana P."/>
            <person name="Khurana P."/>
            <person name="Khurana J.P."/>
            <person name="Tyagi A.K."/>
            <person name="Gaikwad K."/>
            <person name="Singh A."/>
            <person name="Dalal V."/>
            <person name="Srivastava S."/>
            <person name="Dixit A."/>
            <person name="Pal A.K."/>
            <person name="Ghazi I.A."/>
            <person name="Yadav M."/>
            <person name="Pandit A."/>
            <person name="Bhargava A."/>
            <person name="Sureshbabu K."/>
            <person name="Batra K."/>
            <person name="Sharma T.R."/>
            <person name="Mohapatra T."/>
            <person name="Singh N.K."/>
            <person name="Messing J."/>
            <person name="Nelson A.B."/>
            <person name="Fuks G."/>
            <person name="Kavchok S."/>
            <person name="Keizer G."/>
            <person name="Linton E."/>
            <person name="Llaca V."/>
            <person name="Song R."/>
            <person name="Tanyolac B."/>
            <person name="Young S."/>
            <person name="Ho-Il K."/>
            <person name="Hahn J.H."/>
            <person name="Sangsakoo G."/>
            <person name="Vanavichit A."/>
            <person name="de Mattos Luiz.A.T."/>
            <person name="Zimmer P.D."/>
            <person name="Malone G."/>
            <person name="Dellagostin O."/>
            <person name="de Oliveira A.C."/>
            <person name="Bevan M."/>
            <person name="Bancroft I."/>
            <person name="Minx P."/>
            <person name="Cordum H."/>
            <person name="Wilson R."/>
            <person name="Cheng Z."/>
            <person name="Jin W."/>
            <person name="Jiang J."/>
            <person name="Leong S.A."/>
            <person name="Iwama H."/>
            <person name="Gojobori T."/>
            <person name="Itoh T."/>
            <person name="Niimura Y."/>
            <person name="Fujii Y."/>
            <person name="Habara T."/>
            <person name="Sakai H."/>
            <person name="Sato Y."/>
            <person name="Wilson G."/>
            <person name="Kumar K."/>
            <person name="McCouch S."/>
            <person name="Juretic N."/>
            <person name="Hoen D."/>
            <person name="Wright S."/>
            <person name="Bruskiewich R."/>
            <person name="Bureau T."/>
            <person name="Miyao A."/>
            <person name="Hirochika H."/>
            <person name="Nishikawa T."/>
            <person name="Kadowaki K."/>
            <person name="Sugiura M."/>
            <person name="Burr B."/>
            <person name="Sasaki T."/>
        </authorList>
    </citation>
    <scope>NUCLEOTIDE SEQUENCE [LARGE SCALE GENOMIC DNA]</scope>
    <source>
        <strain evidence="4">cv. Nipponbare</strain>
    </source>
</reference>
<name>Q7XMW6_ORYSJ</name>
<keyword evidence="1" id="KW-0812">Transmembrane</keyword>
<reference evidence="4" key="2">
    <citation type="journal article" date="2008" name="Nucleic Acids Res.">
        <title>The rice annotation project database (RAP-DB): 2008 update.</title>
        <authorList>
            <consortium name="The rice annotation project (RAP)"/>
        </authorList>
    </citation>
    <scope>GENOME REANNOTATION</scope>
    <source>
        <strain evidence="4">cv. Nipponbare</strain>
    </source>
</reference>
<feature type="transmembrane region" description="Helical" evidence="1">
    <location>
        <begin position="12"/>
        <end position="29"/>
    </location>
</feature>
<evidence type="ECO:0000313" key="4">
    <source>
        <dbReference type="Proteomes" id="UP000000763"/>
    </source>
</evidence>
<dbReference type="AlphaFoldDB" id="Q7XMW6"/>
<feature type="domain" description="DUF4220" evidence="2">
    <location>
        <begin position="108"/>
        <end position="351"/>
    </location>
</feature>